<dbReference type="PROSITE" id="PS50987">
    <property type="entry name" value="HTH_ARSR_2"/>
    <property type="match status" value="1"/>
</dbReference>
<name>A0A2T4UP88_9MICO</name>
<dbReference type="CDD" id="cd00090">
    <property type="entry name" value="HTH_ARSR"/>
    <property type="match status" value="1"/>
</dbReference>
<dbReference type="PANTHER" id="PTHR43132">
    <property type="entry name" value="ARSENICAL RESISTANCE OPERON REPRESSOR ARSR-RELATED"/>
    <property type="match status" value="1"/>
</dbReference>
<evidence type="ECO:0000313" key="5">
    <source>
        <dbReference type="EMBL" id="PTL71321.1"/>
    </source>
</evidence>
<keyword evidence="2" id="KW-0238">DNA-binding</keyword>
<accession>A0A2T4UP88</accession>
<dbReference type="SMART" id="SM00418">
    <property type="entry name" value="HTH_ARSR"/>
    <property type="match status" value="1"/>
</dbReference>
<evidence type="ECO:0000256" key="1">
    <source>
        <dbReference type="ARBA" id="ARBA00023015"/>
    </source>
</evidence>
<dbReference type="EMBL" id="PZPL01000002">
    <property type="protein sequence ID" value="PTL71321.1"/>
    <property type="molecule type" value="Genomic_DNA"/>
</dbReference>
<protein>
    <submittedName>
        <fullName evidence="5">Transcriptional regulator</fullName>
    </submittedName>
</protein>
<dbReference type="InterPro" id="IPR045981">
    <property type="entry name" value="DUF5937"/>
</dbReference>
<dbReference type="InterPro" id="IPR051011">
    <property type="entry name" value="Metal_resp_trans_reg"/>
</dbReference>
<dbReference type="Proteomes" id="UP000241085">
    <property type="component" value="Unassembled WGS sequence"/>
</dbReference>
<dbReference type="Pfam" id="PF19361">
    <property type="entry name" value="DUF5937"/>
    <property type="match status" value="1"/>
</dbReference>
<dbReference type="Pfam" id="PF12840">
    <property type="entry name" value="HTH_20"/>
    <property type="match status" value="1"/>
</dbReference>
<keyword evidence="3" id="KW-0804">Transcription</keyword>
<sequence>MRRKRVEFRLASDDVSAIRFGVSPGYELCHAVRVLASPQAHPLQWGWLRGARRRVPSAAFDFLRLVIGDDGYLPDFLTSTPRWDLTPEQEHQRLTEADLRPMVVDLGKRADRATGSQRDALLTLRDDPERTRVLVSDAWRELWEAVLAPHWPVIQQILSADIAARSRRTSSDGIGAMVNAIDDAINWKPDAVVVELARHDEVLDCRGSGLVLVPSVMSRRCAALTELPAHPTLFYPALGVTESWTSSAADTASSVIALLGEGRARILLSLHTPLSTSEAAAAAGLAISTASHHLSVLRAAHLISSRREGSSVVHDRTPLGEALVNGAS</sequence>
<dbReference type="AlphaFoldDB" id="A0A2T4UP88"/>
<evidence type="ECO:0000313" key="6">
    <source>
        <dbReference type="Proteomes" id="UP000241085"/>
    </source>
</evidence>
<reference evidence="5 6" key="1">
    <citation type="submission" date="2018-03" db="EMBL/GenBank/DDBJ databases">
        <title>Bacteriophage NCPPB3778 and a type I-E CRISPR drive the evolution of the US Biological Select Agent, Rathayibacter toxicus.</title>
        <authorList>
            <person name="Davis E.W.II."/>
            <person name="Tabima J.F."/>
            <person name="Weisberg A.J."/>
            <person name="Dantas Lopes L."/>
            <person name="Wiseman M.S."/>
            <person name="Wiseman M.S."/>
            <person name="Pupko T."/>
            <person name="Belcher M.S."/>
            <person name="Sechler A.J."/>
            <person name="Tancos M.A."/>
            <person name="Schroeder B.K."/>
            <person name="Murray T.D."/>
            <person name="Luster D.G."/>
            <person name="Schneider W.L."/>
            <person name="Rogers E."/>
            <person name="Andreote F.D."/>
            <person name="Grunwald N.J."/>
            <person name="Putnam M.L."/>
            <person name="Chang J.H."/>
        </authorList>
    </citation>
    <scope>NUCLEOTIDE SEQUENCE [LARGE SCALE GENOMIC DNA]</scope>
    <source>
        <strain evidence="5 6">DSM 15933</strain>
    </source>
</reference>
<keyword evidence="6" id="KW-1185">Reference proteome</keyword>
<organism evidence="5 6">
    <name type="scientific">Rathayibacter caricis DSM 15933</name>
    <dbReference type="NCBI Taxonomy" id="1328867"/>
    <lineage>
        <taxon>Bacteria</taxon>
        <taxon>Bacillati</taxon>
        <taxon>Actinomycetota</taxon>
        <taxon>Actinomycetes</taxon>
        <taxon>Micrococcales</taxon>
        <taxon>Microbacteriaceae</taxon>
        <taxon>Rathayibacter</taxon>
    </lineage>
</organism>
<evidence type="ECO:0000256" key="2">
    <source>
        <dbReference type="ARBA" id="ARBA00023125"/>
    </source>
</evidence>
<gene>
    <name evidence="5" type="ORF">C1I63_19050</name>
</gene>
<evidence type="ECO:0000259" key="4">
    <source>
        <dbReference type="PROSITE" id="PS50987"/>
    </source>
</evidence>
<dbReference type="InterPro" id="IPR036388">
    <property type="entry name" value="WH-like_DNA-bd_sf"/>
</dbReference>
<dbReference type="InterPro" id="IPR036390">
    <property type="entry name" value="WH_DNA-bd_sf"/>
</dbReference>
<dbReference type="InterPro" id="IPR001845">
    <property type="entry name" value="HTH_ArsR_DNA-bd_dom"/>
</dbReference>
<dbReference type="GO" id="GO:0003700">
    <property type="term" value="F:DNA-binding transcription factor activity"/>
    <property type="evidence" value="ECO:0007669"/>
    <property type="project" value="InterPro"/>
</dbReference>
<evidence type="ECO:0000256" key="3">
    <source>
        <dbReference type="ARBA" id="ARBA00023163"/>
    </source>
</evidence>
<proteinExistence type="predicted"/>
<dbReference type="PANTHER" id="PTHR43132:SF6">
    <property type="entry name" value="HTH-TYPE TRANSCRIPTIONAL REPRESSOR CZRA"/>
    <property type="match status" value="1"/>
</dbReference>
<dbReference type="InterPro" id="IPR011991">
    <property type="entry name" value="ArsR-like_HTH"/>
</dbReference>
<dbReference type="GO" id="GO:0003677">
    <property type="term" value="F:DNA binding"/>
    <property type="evidence" value="ECO:0007669"/>
    <property type="project" value="UniProtKB-KW"/>
</dbReference>
<comment type="caution">
    <text evidence="5">The sequence shown here is derived from an EMBL/GenBank/DDBJ whole genome shotgun (WGS) entry which is preliminary data.</text>
</comment>
<keyword evidence="1" id="KW-0805">Transcription regulation</keyword>
<feature type="domain" description="HTH arsR-type" evidence="4">
    <location>
        <begin position="243"/>
        <end position="328"/>
    </location>
</feature>
<dbReference type="SUPFAM" id="SSF46785">
    <property type="entry name" value="Winged helix' DNA-binding domain"/>
    <property type="match status" value="1"/>
</dbReference>
<dbReference type="Gene3D" id="1.10.10.10">
    <property type="entry name" value="Winged helix-like DNA-binding domain superfamily/Winged helix DNA-binding domain"/>
    <property type="match status" value="1"/>
</dbReference>